<dbReference type="SUPFAM" id="SSF56112">
    <property type="entry name" value="Protein kinase-like (PK-like)"/>
    <property type="match status" value="1"/>
</dbReference>
<dbReference type="RefSeq" id="WP_004807552.1">
    <property type="nucleotide sequence ID" value="NZ_CP116394.1"/>
</dbReference>
<evidence type="ECO:0000313" key="3">
    <source>
        <dbReference type="Proteomes" id="UP001211044"/>
    </source>
</evidence>
<evidence type="ECO:0000313" key="2">
    <source>
        <dbReference type="EMBL" id="WCE45529.1"/>
    </source>
</evidence>
<proteinExistence type="predicted"/>
<reference evidence="2" key="1">
    <citation type="submission" date="2023-01" db="EMBL/GenBank/DDBJ databases">
        <title>Comparative Genomic Analysis of the Clinically-Derived Winkia Strain NY0527 Provides Evidence into the Taxonomic Reassignment of Winkia neuii and Characterizes Their Virulence Traits.</title>
        <authorList>
            <person name="Cai X."/>
            <person name="Peng Y."/>
            <person name="Li M."/>
            <person name="Qiu Y."/>
            <person name="Wang Y."/>
            <person name="Xu L."/>
            <person name="Hou Q."/>
        </authorList>
    </citation>
    <scope>NUCLEOTIDE SEQUENCE</scope>
    <source>
        <strain evidence="2">NY0527</strain>
    </source>
</reference>
<dbReference type="AlphaFoldDB" id="A0AB38XMV9"/>
<dbReference type="EMBL" id="CP116394">
    <property type="protein sequence ID" value="WCE45529.1"/>
    <property type="molecule type" value="Genomic_DNA"/>
</dbReference>
<dbReference type="Gene3D" id="3.90.1200.10">
    <property type="match status" value="1"/>
</dbReference>
<evidence type="ECO:0000259" key="1">
    <source>
        <dbReference type="Pfam" id="PF01636"/>
    </source>
</evidence>
<dbReference type="Pfam" id="PF01636">
    <property type="entry name" value="APH"/>
    <property type="match status" value="1"/>
</dbReference>
<gene>
    <name evidence="2" type="ORF">PIG85_07680</name>
</gene>
<dbReference type="InterPro" id="IPR011009">
    <property type="entry name" value="Kinase-like_dom_sf"/>
</dbReference>
<organism evidence="2 3">
    <name type="scientific">Winkia neuii subsp. anitrata</name>
    <dbReference type="NCBI Taxonomy" id="29318"/>
    <lineage>
        <taxon>Bacteria</taxon>
        <taxon>Bacillati</taxon>
        <taxon>Actinomycetota</taxon>
        <taxon>Actinomycetes</taxon>
        <taxon>Actinomycetales</taxon>
        <taxon>Actinomycetaceae</taxon>
        <taxon>Winkia</taxon>
    </lineage>
</organism>
<name>A0AB38XMV9_9ACTO</name>
<feature type="domain" description="Aminoglycoside phosphotransferase" evidence="1">
    <location>
        <begin position="30"/>
        <end position="255"/>
    </location>
</feature>
<accession>A0AB38XMV9</accession>
<dbReference type="InterPro" id="IPR002575">
    <property type="entry name" value="Aminoglycoside_PTrfase"/>
</dbReference>
<protein>
    <submittedName>
        <fullName evidence="2">Phosphotransferase</fullName>
    </submittedName>
</protein>
<dbReference type="Proteomes" id="UP001211044">
    <property type="component" value="Chromosome"/>
</dbReference>
<dbReference type="KEGG" id="wne:PIG85_07680"/>
<sequence length="357" mass="38845">MNERVRLTLAALATAALPDRDFVAVSGQAVSSGDITRVNVVDSTGAKWTLARPDTEAAGAEIIGQLSVLQLLLEAKKEGKISFAVPAPAGWAPLLSGGKAVIYPAFEGAHLDEANLSDEQAKAFGDAIAQLHQLPTSLFTAQGLPTFTAEECRNRLLADLDEAAPARVVPKRLWHRWEEMLENVSWWRFTPRFVHGSLGPDSLLFEGGRISAMQDLSAAHVGDPARDFSWLSAIASEQQNEVALAAYRGATPDPHFRERADLDSELALVRWLLHGMHRKDIQVIEDARQMLRDLADLVLDNPDPRESVSAAFEDASPVIGTPVVEEEAPKEAGADTTVIPFEQLVEEGHIEPESDQD</sequence>